<gene>
    <name evidence="4" type="ORF">E2636_17190</name>
</gene>
<sequence length="264" mass="28601">MFKAQYKLQGRLITEEATVDVYNSTVQIYNSTLHPDQIKWDAPVSGTVYGTLLNYKGSLAALGDSVNESPYKAPPQAPILYIKPANTVIGYGTAIPLPSSIEQLEIGATLGIVIGQTATNVKKEYALDYVVGYTIANDVTVPHESLFRPAVKHRARDGFCPIGPWILEKAAIPNPDNLAVCVYINGELVQKNTTSNLIRGISELIADVTEFMTLYAGDVLLVGVPENPPLAKAGDKIRIEIDQVGFLENVIVPENEIFSGGDVQ</sequence>
<dbReference type="GO" id="GO:0008704">
    <property type="term" value="F:5-carboxymethyl-2-hydroxymuconate delta-isomerase activity"/>
    <property type="evidence" value="ECO:0007669"/>
    <property type="project" value="InterPro"/>
</dbReference>
<dbReference type="NCBIfam" id="TIGR02305">
    <property type="entry name" value="HpaG-N-term"/>
    <property type="match status" value="1"/>
</dbReference>
<keyword evidence="2" id="KW-0479">Metal-binding</keyword>
<evidence type="ECO:0000259" key="3">
    <source>
        <dbReference type="Pfam" id="PF01557"/>
    </source>
</evidence>
<evidence type="ECO:0000256" key="1">
    <source>
        <dbReference type="ARBA" id="ARBA00010211"/>
    </source>
</evidence>
<dbReference type="EMBL" id="CP038015">
    <property type="protein sequence ID" value="QBP42764.1"/>
    <property type="molecule type" value="Genomic_DNA"/>
</dbReference>
<dbReference type="Gene3D" id="3.90.850.10">
    <property type="entry name" value="Fumarylacetoacetase-like, C-terminal domain"/>
    <property type="match status" value="1"/>
</dbReference>
<evidence type="ECO:0000256" key="2">
    <source>
        <dbReference type="ARBA" id="ARBA00022723"/>
    </source>
</evidence>
<dbReference type="SUPFAM" id="SSF56529">
    <property type="entry name" value="FAH"/>
    <property type="match status" value="1"/>
</dbReference>
<keyword evidence="5" id="KW-1185">Reference proteome</keyword>
<organism evidence="4 5">
    <name type="scientific">Paenisporosarcina antarctica</name>
    <dbReference type="NCBI Taxonomy" id="417367"/>
    <lineage>
        <taxon>Bacteria</taxon>
        <taxon>Bacillati</taxon>
        <taxon>Bacillota</taxon>
        <taxon>Bacilli</taxon>
        <taxon>Bacillales</taxon>
        <taxon>Caryophanaceae</taxon>
        <taxon>Paenisporosarcina</taxon>
    </lineage>
</organism>
<proteinExistence type="inferred from homology"/>
<dbReference type="InterPro" id="IPR051121">
    <property type="entry name" value="FAH"/>
</dbReference>
<dbReference type="InterPro" id="IPR036663">
    <property type="entry name" value="Fumarylacetoacetase_C_sf"/>
</dbReference>
<dbReference type="OrthoDB" id="9805307at2"/>
<name>A0A4P7A2A1_9BACL</name>
<dbReference type="KEGG" id="panc:E2636_17190"/>
<dbReference type="GO" id="GO:0044281">
    <property type="term" value="P:small molecule metabolic process"/>
    <property type="evidence" value="ECO:0007669"/>
    <property type="project" value="UniProtKB-ARBA"/>
</dbReference>
<dbReference type="Pfam" id="PF01557">
    <property type="entry name" value="FAA_hydrolase"/>
    <property type="match status" value="1"/>
</dbReference>
<dbReference type="GO" id="GO:0018800">
    <property type="term" value="F:5-oxopent-3-ene-1,2,5-tricarboxylate decarboxylase activity"/>
    <property type="evidence" value="ECO:0007669"/>
    <property type="project" value="InterPro"/>
</dbReference>
<evidence type="ECO:0000313" key="4">
    <source>
        <dbReference type="EMBL" id="QBP42764.1"/>
    </source>
</evidence>
<dbReference type="InterPro" id="IPR011234">
    <property type="entry name" value="Fumarylacetoacetase-like_C"/>
</dbReference>
<dbReference type="GO" id="GO:0046872">
    <property type="term" value="F:metal ion binding"/>
    <property type="evidence" value="ECO:0007669"/>
    <property type="project" value="UniProtKB-KW"/>
</dbReference>
<feature type="domain" description="Fumarylacetoacetase-like C-terminal" evidence="3">
    <location>
        <begin position="47"/>
        <end position="252"/>
    </location>
</feature>
<dbReference type="PANTHER" id="PTHR42796">
    <property type="entry name" value="FUMARYLACETOACETATE HYDROLASE DOMAIN-CONTAINING PROTEIN 2A-RELATED"/>
    <property type="match status" value="1"/>
</dbReference>
<accession>A0A4P7A2A1</accession>
<evidence type="ECO:0000313" key="5">
    <source>
        <dbReference type="Proteomes" id="UP000294292"/>
    </source>
</evidence>
<keyword evidence="4" id="KW-0413">Isomerase</keyword>
<dbReference type="Proteomes" id="UP000294292">
    <property type="component" value="Chromosome"/>
</dbReference>
<comment type="similarity">
    <text evidence="1">Belongs to the FAH family.</text>
</comment>
<reference evidence="4 5" key="1">
    <citation type="submission" date="2019-03" db="EMBL/GenBank/DDBJ databases">
        <title>Complete genome sequence of Paenisporosarcina antarctica CGMCC 1.6503T.</title>
        <authorList>
            <person name="Rong J.-C."/>
            <person name="Chi N.-Y."/>
            <person name="Zhang Q.-F."/>
        </authorList>
    </citation>
    <scope>NUCLEOTIDE SEQUENCE [LARGE SCALE GENOMIC DNA]</scope>
    <source>
        <strain evidence="4 5">CGMCC 1.6503</strain>
    </source>
</reference>
<dbReference type="PANTHER" id="PTHR42796:SF4">
    <property type="entry name" value="FUMARYLACETOACETATE HYDROLASE DOMAIN-CONTAINING PROTEIN 2A"/>
    <property type="match status" value="1"/>
</dbReference>
<protein>
    <submittedName>
        <fullName evidence="4">4-hydroxyphenylacetate isomerase</fullName>
    </submittedName>
</protein>
<dbReference type="InterPro" id="IPR012686">
    <property type="entry name" value="HPA_isomer/decarb_N"/>
</dbReference>
<dbReference type="RefSeq" id="WP_134211449.1">
    <property type="nucleotide sequence ID" value="NZ_CP038015.1"/>
</dbReference>
<dbReference type="AlphaFoldDB" id="A0A4P7A2A1"/>